<keyword evidence="1" id="KW-0732">Signal</keyword>
<feature type="signal peptide" evidence="1">
    <location>
        <begin position="1"/>
        <end position="30"/>
    </location>
</feature>
<dbReference type="Pfam" id="PF06259">
    <property type="entry name" value="Abhydrolase_8"/>
    <property type="match status" value="1"/>
</dbReference>
<organism evidence="3 4">
    <name type="scientific">Streptomyces flavochromogenes</name>
    <dbReference type="NCBI Taxonomy" id="68199"/>
    <lineage>
        <taxon>Bacteria</taxon>
        <taxon>Bacillati</taxon>
        <taxon>Actinomycetota</taxon>
        <taxon>Actinomycetes</taxon>
        <taxon>Kitasatosporales</taxon>
        <taxon>Streptomycetaceae</taxon>
        <taxon>Streptomyces</taxon>
    </lineage>
</organism>
<accession>A0ABW6XSJ4</accession>
<dbReference type="Proteomes" id="UP001602370">
    <property type="component" value="Unassembled WGS sequence"/>
</dbReference>
<dbReference type="InterPro" id="IPR029058">
    <property type="entry name" value="AB_hydrolase_fold"/>
</dbReference>
<comment type="caution">
    <text evidence="3">The sequence shown here is derived from an EMBL/GenBank/DDBJ whole genome shotgun (WGS) entry which is preliminary data.</text>
</comment>
<dbReference type="EMBL" id="JBIBDZ010000005">
    <property type="protein sequence ID" value="MFF5920478.1"/>
    <property type="molecule type" value="Genomic_DNA"/>
</dbReference>
<feature type="chain" id="PRO_5047424092" evidence="1">
    <location>
        <begin position="31"/>
        <end position="317"/>
    </location>
</feature>
<dbReference type="InterPro" id="IPR006311">
    <property type="entry name" value="TAT_signal"/>
</dbReference>
<dbReference type="PROSITE" id="PS51318">
    <property type="entry name" value="TAT"/>
    <property type="match status" value="1"/>
</dbReference>
<dbReference type="GO" id="GO:0016787">
    <property type="term" value="F:hydrolase activity"/>
    <property type="evidence" value="ECO:0007669"/>
    <property type="project" value="UniProtKB-KW"/>
</dbReference>
<proteinExistence type="predicted"/>
<evidence type="ECO:0000313" key="4">
    <source>
        <dbReference type="Proteomes" id="UP001602370"/>
    </source>
</evidence>
<keyword evidence="4" id="KW-1185">Reference proteome</keyword>
<protein>
    <submittedName>
        <fullName evidence="3">Alpha/beta hydrolase</fullName>
    </submittedName>
</protein>
<feature type="domain" description="DUF1023" evidence="2">
    <location>
        <begin position="99"/>
        <end position="259"/>
    </location>
</feature>
<reference evidence="3 4" key="1">
    <citation type="submission" date="2024-10" db="EMBL/GenBank/DDBJ databases">
        <title>The Natural Products Discovery Center: Release of the First 8490 Sequenced Strains for Exploring Actinobacteria Biosynthetic Diversity.</title>
        <authorList>
            <person name="Kalkreuter E."/>
            <person name="Kautsar S.A."/>
            <person name="Yang D."/>
            <person name="Bader C.D."/>
            <person name="Teijaro C.N."/>
            <person name="Fluegel L."/>
            <person name="Davis C.M."/>
            <person name="Simpson J.R."/>
            <person name="Lauterbach L."/>
            <person name="Steele A.D."/>
            <person name="Gui C."/>
            <person name="Meng S."/>
            <person name="Li G."/>
            <person name="Viehrig K."/>
            <person name="Ye F."/>
            <person name="Su P."/>
            <person name="Kiefer A.F."/>
            <person name="Nichols A."/>
            <person name="Cepeda A.J."/>
            <person name="Yan W."/>
            <person name="Fan B."/>
            <person name="Jiang Y."/>
            <person name="Adhikari A."/>
            <person name="Zheng C.-J."/>
            <person name="Schuster L."/>
            <person name="Cowan T.M."/>
            <person name="Smanski M.J."/>
            <person name="Chevrette M.G."/>
            <person name="De Carvalho L.P.S."/>
            <person name="Shen B."/>
        </authorList>
    </citation>
    <scope>NUCLEOTIDE SEQUENCE [LARGE SCALE GENOMIC DNA]</scope>
    <source>
        <strain evidence="3 4">NPDC012605</strain>
    </source>
</reference>
<evidence type="ECO:0000259" key="2">
    <source>
        <dbReference type="Pfam" id="PF06259"/>
    </source>
</evidence>
<evidence type="ECO:0000256" key="1">
    <source>
        <dbReference type="SAM" id="SignalP"/>
    </source>
</evidence>
<dbReference type="RefSeq" id="WP_030313807.1">
    <property type="nucleotide sequence ID" value="NZ_JBIBDZ010000005.1"/>
</dbReference>
<gene>
    <name evidence="3" type="ORF">ACFY8C_19370</name>
</gene>
<name>A0ABW6XSJ4_9ACTN</name>
<dbReference type="InterPro" id="IPR010427">
    <property type="entry name" value="DUF1023"/>
</dbReference>
<dbReference type="SUPFAM" id="SSF53474">
    <property type="entry name" value="alpha/beta-Hydrolases"/>
    <property type="match status" value="1"/>
</dbReference>
<sequence>MASRPRSRRLRRTLLAALVAASVAVPTVGAAGPAAVPAPVPAPLAPLSLAVPGELTARYAANRSAVRAAEAMADAHGDHGRAATLRAMAGEDHRLLSFDGRDGGRSVEVFGDLVGAVRIAVLVPGSDTRLDSHRFRSGAAALQRELGRGTAVLAWLGYRTPATLSAAATTPGRAEEAAPLLASFVRELATAAPRARLTLLCHSYGSVVCAEAADRLPVAGLVLYGSPGTGAGRAADLDTAATVWAGRGTDDWIAHVPHVRLSLVLGELGFGTDPVSPEFGARVFDAGTGGHSDYLRPGSVPLRNMARIVAGRDPADA</sequence>
<keyword evidence="3" id="KW-0378">Hydrolase</keyword>
<evidence type="ECO:0000313" key="3">
    <source>
        <dbReference type="EMBL" id="MFF5920478.1"/>
    </source>
</evidence>
<dbReference type="Gene3D" id="3.40.50.1820">
    <property type="entry name" value="alpha/beta hydrolase"/>
    <property type="match status" value="1"/>
</dbReference>